<comment type="caution">
    <text evidence="1">The sequence shown here is derived from an EMBL/GenBank/DDBJ whole genome shotgun (WGS) entry which is preliminary data.</text>
</comment>
<evidence type="ECO:0000313" key="1">
    <source>
        <dbReference type="EMBL" id="OMJ90444.1"/>
    </source>
</evidence>
<dbReference type="EMBL" id="MPUH01000102">
    <property type="protein sequence ID" value="OMJ90444.1"/>
    <property type="molecule type" value="Genomic_DNA"/>
</dbReference>
<evidence type="ECO:0000313" key="2">
    <source>
        <dbReference type="Proteomes" id="UP000187209"/>
    </source>
</evidence>
<protein>
    <submittedName>
        <fullName evidence="1">Uncharacterized protein</fullName>
    </submittedName>
</protein>
<dbReference type="Proteomes" id="UP000187209">
    <property type="component" value="Unassembled WGS sequence"/>
</dbReference>
<gene>
    <name evidence="1" type="ORF">SteCoe_7140</name>
</gene>
<name>A0A1R2CN41_9CILI</name>
<dbReference type="OrthoDB" id="292893at2759"/>
<accession>A0A1R2CN41</accession>
<keyword evidence="2" id="KW-1185">Reference proteome</keyword>
<sequence>MDIIGSFFAGMATDVAPCVTNAGEFGESIEQSVTDFSKHIFDGTKDGFMDLSNDFGAWPGFVKKCIPTSVETAEVVEKVAVAWTHPLNFIYHVGLNIIFNGQEIFADISKAMGDSQTGI</sequence>
<proteinExistence type="predicted"/>
<organism evidence="1 2">
    <name type="scientific">Stentor coeruleus</name>
    <dbReference type="NCBI Taxonomy" id="5963"/>
    <lineage>
        <taxon>Eukaryota</taxon>
        <taxon>Sar</taxon>
        <taxon>Alveolata</taxon>
        <taxon>Ciliophora</taxon>
        <taxon>Postciliodesmatophora</taxon>
        <taxon>Heterotrichea</taxon>
        <taxon>Heterotrichida</taxon>
        <taxon>Stentoridae</taxon>
        <taxon>Stentor</taxon>
    </lineage>
</organism>
<dbReference type="AlphaFoldDB" id="A0A1R2CN41"/>
<reference evidence="1 2" key="1">
    <citation type="submission" date="2016-11" db="EMBL/GenBank/DDBJ databases">
        <title>The macronuclear genome of Stentor coeruleus: a giant cell with tiny introns.</title>
        <authorList>
            <person name="Slabodnick M."/>
            <person name="Ruby J.G."/>
            <person name="Reiff S.B."/>
            <person name="Swart E.C."/>
            <person name="Gosai S."/>
            <person name="Prabakaran S."/>
            <person name="Witkowska E."/>
            <person name="Larue G.E."/>
            <person name="Fisher S."/>
            <person name="Freeman R.M."/>
            <person name="Gunawardena J."/>
            <person name="Chu W."/>
            <person name="Stover N.A."/>
            <person name="Gregory B.D."/>
            <person name="Nowacki M."/>
            <person name="Derisi J."/>
            <person name="Roy S.W."/>
            <person name="Marshall W.F."/>
            <person name="Sood P."/>
        </authorList>
    </citation>
    <scope>NUCLEOTIDE SEQUENCE [LARGE SCALE GENOMIC DNA]</scope>
    <source>
        <strain evidence="1">WM001</strain>
    </source>
</reference>